<dbReference type="Proteomes" id="UP000319148">
    <property type="component" value="Unassembled WGS sequence"/>
</dbReference>
<reference evidence="2" key="1">
    <citation type="submission" date="2019-06" db="EMBL/GenBank/DDBJ databases">
        <title>The complete genome of Emcibacter congregatus ZYLT.</title>
        <authorList>
            <person name="Zhao Z."/>
        </authorList>
    </citation>
    <scope>NUCLEOTIDE SEQUENCE [LARGE SCALE GENOMIC DNA]</scope>
    <source>
        <strain evidence="2">MCCC 1A06723</strain>
    </source>
</reference>
<evidence type="ECO:0000313" key="1">
    <source>
        <dbReference type="EMBL" id="TPD61768.1"/>
    </source>
</evidence>
<keyword evidence="2" id="KW-1185">Reference proteome</keyword>
<protein>
    <recommendedName>
        <fullName evidence="3">DUF1579 domain-containing protein</fullName>
    </recommendedName>
</protein>
<dbReference type="OrthoDB" id="8902597at2"/>
<proteinExistence type="predicted"/>
<sequence length="182" mass="21050">MVFILSVLGVSPGYAKDEKKPVVPCSHPVFRLFDFWVGEWLVYDRESGKLVGFDRISRTLAGCALQQSWISLDDYFSSPGVPFRMNGKSLTAFNGKEWVQFWVDNQAGSQILKGGPEDKAFILSSDEPLGGYIFRMSWTPDKDGSIHNISERRKEDSEEWETVFDFIYRRNLNRREFEDEEE</sequence>
<accession>A0A501PNM4</accession>
<name>A0A501PNM4_9PROT</name>
<evidence type="ECO:0000313" key="2">
    <source>
        <dbReference type="Proteomes" id="UP000319148"/>
    </source>
</evidence>
<dbReference type="AlphaFoldDB" id="A0A501PNM4"/>
<evidence type="ECO:0008006" key="3">
    <source>
        <dbReference type="Google" id="ProtNLM"/>
    </source>
</evidence>
<comment type="caution">
    <text evidence="1">The sequence shown here is derived from an EMBL/GenBank/DDBJ whole genome shotgun (WGS) entry which is preliminary data.</text>
</comment>
<dbReference type="RefSeq" id="WP_139939474.1">
    <property type="nucleotide sequence ID" value="NZ_JBHSYP010000003.1"/>
</dbReference>
<dbReference type="EMBL" id="VFIY01000005">
    <property type="protein sequence ID" value="TPD61768.1"/>
    <property type="molecule type" value="Genomic_DNA"/>
</dbReference>
<gene>
    <name evidence="1" type="ORF">FIV46_06050</name>
</gene>
<organism evidence="1 2">
    <name type="scientific">Emcibacter nanhaiensis</name>
    <dbReference type="NCBI Taxonomy" id="1505037"/>
    <lineage>
        <taxon>Bacteria</taxon>
        <taxon>Pseudomonadati</taxon>
        <taxon>Pseudomonadota</taxon>
        <taxon>Alphaproteobacteria</taxon>
        <taxon>Emcibacterales</taxon>
        <taxon>Emcibacteraceae</taxon>
        <taxon>Emcibacter</taxon>
    </lineage>
</organism>